<reference evidence="1" key="1">
    <citation type="journal article" date="2021" name="Proc. Natl. Acad. Sci. U.S.A.">
        <title>A Catalog of Tens of Thousands of Viruses from Human Metagenomes Reveals Hidden Associations with Chronic Diseases.</title>
        <authorList>
            <person name="Tisza M.J."/>
            <person name="Buck C.B."/>
        </authorList>
    </citation>
    <scope>NUCLEOTIDE SEQUENCE</scope>
    <source>
        <strain evidence="1">CtwHj1</strain>
    </source>
</reference>
<protein>
    <submittedName>
        <fullName evidence="1">Ead/Ea22-like protein</fullName>
    </submittedName>
</protein>
<dbReference type="EMBL" id="BK016018">
    <property type="protein sequence ID" value="DAF89910.1"/>
    <property type="molecule type" value="Genomic_DNA"/>
</dbReference>
<proteinExistence type="predicted"/>
<accession>A0A8S5U6A1</accession>
<name>A0A8S5U6A1_9CAUD</name>
<organism evidence="1">
    <name type="scientific">Siphoviridae sp. ctwHj1</name>
    <dbReference type="NCBI Taxonomy" id="2825727"/>
    <lineage>
        <taxon>Viruses</taxon>
        <taxon>Duplodnaviria</taxon>
        <taxon>Heunggongvirae</taxon>
        <taxon>Uroviricota</taxon>
        <taxon>Caudoviricetes</taxon>
    </lineage>
</organism>
<evidence type="ECO:0000313" key="1">
    <source>
        <dbReference type="EMBL" id="DAF89910.1"/>
    </source>
</evidence>
<sequence>MSPGFASTWGATPATHTKQPTFATCTIFVWLHAGYATTLKQIYRGNEPMTAQEWLDELERLREAATPGPWKHNIEPRRDGMGFIWPFSSIESEDAKAIEDEEENVTDNITRADATYIVAACNAVPRLVEMVKYLSEEASGEVSCSGEWVIRTSEEVLQDAYQATEPKE</sequence>